<dbReference type="CDD" id="cd02213">
    <property type="entry name" value="cupin_PMI_typeII_C"/>
    <property type="match status" value="1"/>
</dbReference>
<reference evidence="2" key="1">
    <citation type="submission" date="2018-05" db="EMBL/GenBank/DDBJ databases">
        <authorList>
            <person name="Lanie J.A."/>
            <person name="Ng W.-L."/>
            <person name="Kazmierczak K.M."/>
            <person name="Andrzejewski T.M."/>
            <person name="Davidsen T.M."/>
            <person name="Wayne K.J."/>
            <person name="Tettelin H."/>
            <person name="Glass J.I."/>
            <person name="Rusch D."/>
            <person name="Podicherti R."/>
            <person name="Tsui H.-C.T."/>
            <person name="Winkler M.E."/>
        </authorList>
    </citation>
    <scope>NUCLEOTIDE SEQUENCE</scope>
</reference>
<name>A0A382FNK4_9ZZZZ</name>
<protein>
    <recommendedName>
        <fullName evidence="1">Mannose-6-phosphate isomerase type II C-terminal domain-containing protein</fullName>
    </recommendedName>
</protein>
<evidence type="ECO:0000259" key="1">
    <source>
        <dbReference type="Pfam" id="PF01050"/>
    </source>
</evidence>
<dbReference type="SUPFAM" id="SSF51182">
    <property type="entry name" value="RmlC-like cupins"/>
    <property type="match status" value="1"/>
</dbReference>
<dbReference type="Gene3D" id="2.60.120.10">
    <property type="entry name" value="Jelly Rolls"/>
    <property type="match status" value="1"/>
</dbReference>
<gene>
    <name evidence="2" type="ORF">METZ01_LOCUS217560</name>
</gene>
<accession>A0A382FNK4</accession>
<dbReference type="PANTHER" id="PTHR46390">
    <property type="entry name" value="MANNOSE-1-PHOSPHATE GUANYLYLTRANSFERASE"/>
    <property type="match status" value="1"/>
</dbReference>
<evidence type="ECO:0000313" key="2">
    <source>
        <dbReference type="EMBL" id="SVB64706.1"/>
    </source>
</evidence>
<dbReference type="InterPro" id="IPR014729">
    <property type="entry name" value="Rossmann-like_a/b/a_fold"/>
</dbReference>
<dbReference type="InterPro" id="IPR014710">
    <property type="entry name" value="RmlC-like_jellyroll"/>
</dbReference>
<dbReference type="GO" id="GO:0004475">
    <property type="term" value="F:mannose-1-phosphate guanylyltransferase (GTP) activity"/>
    <property type="evidence" value="ECO:0007669"/>
    <property type="project" value="TreeGrafter"/>
</dbReference>
<feature type="domain" description="Mannose-6-phosphate isomerase type II C-terminal" evidence="1">
    <location>
        <begin position="118"/>
        <end position="225"/>
    </location>
</feature>
<proteinExistence type="predicted"/>
<dbReference type="GO" id="GO:0005976">
    <property type="term" value="P:polysaccharide metabolic process"/>
    <property type="evidence" value="ECO:0007669"/>
    <property type="project" value="InterPro"/>
</dbReference>
<dbReference type="InterPro" id="IPR001538">
    <property type="entry name" value="Man6P_isomerase-2_C"/>
</dbReference>
<sequence length="231" mass="26717">MGDYLIVALNSDDWLIKKKGKFFMPFSERETIISNLDLVDQVIDFQDDELGSCSFGLEKVKTQYPDDKIIFCNGGDRKENDIPEMNVQGISFEFGLGGDHKMNSSSTILKEWDFKTEERVWGKFHNLFTENGLNIKEMIVSPGKGMSFQRHFKRNEIWFVSKGACEVNFSESTPEEQTKINLDTEDVFHVKIGSWHQIINPFNDPCHIIEIQYGEATDEEDIERLSYYEGN</sequence>
<dbReference type="AlphaFoldDB" id="A0A382FNK4"/>
<organism evidence="2">
    <name type="scientific">marine metagenome</name>
    <dbReference type="NCBI Taxonomy" id="408172"/>
    <lineage>
        <taxon>unclassified sequences</taxon>
        <taxon>metagenomes</taxon>
        <taxon>ecological metagenomes</taxon>
    </lineage>
</organism>
<dbReference type="InterPro" id="IPR011051">
    <property type="entry name" value="RmlC_Cupin_sf"/>
</dbReference>
<dbReference type="EMBL" id="UINC01051035">
    <property type="protein sequence ID" value="SVB64706.1"/>
    <property type="molecule type" value="Genomic_DNA"/>
</dbReference>
<dbReference type="PANTHER" id="PTHR46390:SF1">
    <property type="entry name" value="MANNOSE-1-PHOSPHATE GUANYLYLTRANSFERASE"/>
    <property type="match status" value="1"/>
</dbReference>
<dbReference type="Gene3D" id="3.40.50.620">
    <property type="entry name" value="HUPs"/>
    <property type="match status" value="1"/>
</dbReference>
<dbReference type="GO" id="GO:0009298">
    <property type="term" value="P:GDP-mannose biosynthetic process"/>
    <property type="evidence" value="ECO:0007669"/>
    <property type="project" value="TreeGrafter"/>
</dbReference>
<dbReference type="Pfam" id="PF01050">
    <property type="entry name" value="MannoseP_isomer"/>
    <property type="match status" value="1"/>
</dbReference>
<dbReference type="SUPFAM" id="SSF52374">
    <property type="entry name" value="Nucleotidylyl transferase"/>
    <property type="match status" value="1"/>
</dbReference>
<dbReference type="InterPro" id="IPR051161">
    <property type="entry name" value="Mannose-6P_isomerase_type2"/>
</dbReference>